<evidence type="ECO:0000256" key="1">
    <source>
        <dbReference type="SAM" id="Phobius"/>
    </source>
</evidence>
<keyword evidence="1" id="KW-0472">Membrane</keyword>
<protein>
    <submittedName>
        <fullName evidence="3">Glycosyltransferase family 2 protein</fullName>
    </submittedName>
</protein>
<keyword evidence="1" id="KW-0812">Transmembrane</keyword>
<organism evidence="3">
    <name type="scientific">Candidatus Heimdallarchaeum endolithica</name>
    <dbReference type="NCBI Taxonomy" id="2876572"/>
    <lineage>
        <taxon>Archaea</taxon>
        <taxon>Promethearchaeati</taxon>
        <taxon>Candidatus Heimdallarchaeota</taxon>
        <taxon>Candidatus Heimdallarchaeia (ex Rinke et al. 2021) (nom. nud.)</taxon>
        <taxon>Candidatus Heimdallarchaeales</taxon>
        <taxon>Candidatus Heimdallarchaeaceae</taxon>
        <taxon>Candidatus Heimdallarchaeum</taxon>
    </lineage>
</organism>
<feature type="transmembrane region" description="Helical" evidence="1">
    <location>
        <begin position="331"/>
        <end position="352"/>
    </location>
</feature>
<dbReference type="CDD" id="cd04179">
    <property type="entry name" value="DPM_DPG-synthase_like"/>
    <property type="match status" value="1"/>
</dbReference>
<evidence type="ECO:0000259" key="2">
    <source>
        <dbReference type="Pfam" id="PF00535"/>
    </source>
</evidence>
<dbReference type="PANTHER" id="PTHR48090">
    <property type="entry name" value="UNDECAPRENYL-PHOSPHATE 4-DEOXY-4-FORMAMIDO-L-ARABINOSE TRANSFERASE-RELATED"/>
    <property type="match status" value="1"/>
</dbReference>
<feature type="domain" description="Glycosyltransferase 2-like" evidence="2">
    <location>
        <begin position="106"/>
        <end position="263"/>
    </location>
</feature>
<dbReference type="InterPro" id="IPR050256">
    <property type="entry name" value="Glycosyltransferase_2"/>
</dbReference>
<dbReference type="AlphaFoldDB" id="A0A9Y1FPN1"/>
<proteinExistence type="predicted"/>
<dbReference type="InterPro" id="IPR001173">
    <property type="entry name" value="Glyco_trans_2-like"/>
</dbReference>
<dbReference type="InterPro" id="IPR029044">
    <property type="entry name" value="Nucleotide-diphossugar_trans"/>
</dbReference>
<reference evidence="3" key="1">
    <citation type="journal article" date="2022" name="Nat. Microbiol.">
        <title>Unique mobile elements and scalable gene flow at the prokaryote-eukaryote boundary revealed by circularized Asgard archaea genomes.</title>
        <authorList>
            <person name="Wu F."/>
            <person name="Speth D.R."/>
            <person name="Philosof A."/>
            <person name="Cremiere A."/>
            <person name="Narayanan A."/>
            <person name="Barco R.A."/>
            <person name="Connon S.A."/>
            <person name="Amend J.P."/>
            <person name="Antoshechkin I.A."/>
            <person name="Orphan V.J."/>
        </authorList>
    </citation>
    <scope>NUCLEOTIDE SEQUENCE</scope>
    <source>
        <strain evidence="3">PR6</strain>
    </source>
</reference>
<dbReference type="EMBL" id="CP084167">
    <property type="protein sequence ID" value="UJG44336.1"/>
    <property type="molecule type" value="Genomic_DNA"/>
</dbReference>
<feature type="transmembrane region" description="Helical" evidence="1">
    <location>
        <begin position="364"/>
        <end position="386"/>
    </location>
</feature>
<dbReference type="PANTHER" id="PTHR48090:SF7">
    <property type="entry name" value="RFBJ PROTEIN"/>
    <property type="match status" value="1"/>
</dbReference>
<feature type="transmembrane region" description="Helical" evidence="1">
    <location>
        <begin position="52"/>
        <end position="74"/>
    </location>
</feature>
<dbReference type="Gene3D" id="3.90.550.10">
    <property type="entry name" value="Spore Coat Polysaccharide Biosynthesis Protein SpsA, Chain A"/>
    <property type="match status" value="1"/>
</dbReference>
<gene>
    <name evidence="3" type="ORF">K9W46_03935</name>
</gene>
<evidence type="ECO:0000313" key="3">
    <source>
        <dbReference type="EMBL" id="UJG44336.1"/>
    </source>
</evidence>
<dbReference type="SUPFAM" id="SSF53448">
    <property type="entry name" value="Nucleotide-diphospho-sugar transferases"/>
    <property type="match status" value="1"/>
</dbReference>
<keyword evidence="1" id="KW-1133">Transmembrane helix</keyword>
<name>A0A9Y1FPN1_9ARCH</name>
<dbReference type="Proteomes" id="UP001200513">
    <property type="component" value="Chromosome"/>
</dbReference>
<sequence length="393" mass="44697">MEGRNIFKKVGFFCAAFSFLLLTLMLFVFLIIEFVQSAILWISMLSEIKQGLSLYILSLSLIIIFTFGIILYIIGEFVQFFFGKYQSLLLDKKEYVLSPEEKEMVTVIIPAYNEEETIEKAIKEVKPYCNHVVVINDGSTDNTKQKAEMAGAIVVNHKLNQGLGKSLRDGVRKALSLGSEIIINFDADLQYKAKDIPSLVYYIIHEDYDLMMGSRLAGKIEKMHWFKKFGNKLYTKLLRYLTKVGISDGQTGFRAFSAEFAKQIKIRGDFTYTQEMILEAVSKKSKIGEVPIYFRKRDSGSSRLMKNPMHFAKASGIFLLKVLVDLNPLKVYSLFSSFLIIIGYYLGGKYVLDWFVIGEISNPFWATIGVIIVMTAIIILSFGFLISATKHDN</sequence>
<dbReference type="Pfam" id="PF00535">
    <property type="entry name" value="Glycos_transf_2"/>
    <property type="match status" value="1"/>
</dbReference>
<feature type="transmembrane region" description="Helical" evidence="1">
    <location>
        <begin position="12"/>
        <end position="32"/>
    </location>
</feature>
<accession>A0A9Y1FPN1</accession>